<accession>A0A088E4Z4</accession>
<dbReference type="InterPro" id="IPR000644">
    <property type="entry name" value="CBS_dom"/>
</dbReference>
<dbReference type="OMA" id="QMRDQHV"/>
<name>A0A088E4Z4_9CREN</name>
<dbReference type="SUPFAM" id="SSF54631">
    <property type="entry name" value="CBS-domain pair"/>
    <property type="match status" value="1"/>
</dbReference>
<sequence length="131" mass="14394">MIMNVGQLVVKKMVSLPITSSIREVAQVMRENDVSSVVLTNERGEIVAIVTERDITRAVADGLDYSTPAGKIGKGPVISVDRDLPLFEALELMGEKKIRHLLVKDKDQPLGIVSLREIANTISLMNFADSY</sequence>
<feature type="domain" description="CBS" evidence="3">
    <location>
        <begin position="9"/>
        <end position="65"/>
    </location>
</feature>
<dbReference type="Proteomes" id="UP000029084">
    <property type="component" value="Chromosome"/>
</dbReference>
<dbReference type="AlphaFoldDB" id="A0A088E4Z4"/>
<protein>
    <submittedName>
        <fullName evidence="4">Putative signal-transduction protein with CBS domains</fullName>
    </submittedName>
</protein>
<dbReference type="CDD" id="cd09836">
    <property type="entry name" value="CBS_pair_arch"/>
    <property type="match status" value="1"/>
</dbReference>
<dbReference type="EMBL" id="CP008822">
    <property type="protein sequence ID" value="AIM27396.1"/>
    <property type="molecule type" value="Genomic_DNA"/>
</dbReference>
<dbReference type="PANTHER" id="PTHR43080">
    <property type="entry name" value="CBS DOMAIN-CONTAINING PROTEIN CBSX3, MITOCHONDRIAL"/>
    <property type="match status" value="1"/>
</dbReference>
<gene>
    <name evidence="4" type="ORF">HA72_1251</name>
</gene>
<dbReference type="Pfam" id="PF00571">
    <property type="entry name" value="CBS"/>
    <property type="match status" value="2"/>
</dbReference>
<evidence type="ECO:0000259" key="3">
    <source>
        <dbReference type="PROSITE" id="PS51371"/>
    </source>
</evidence>
<evidence type="ECO:0000313" key="4">
    <source>
        <dbReference type="EMBL" id="AIM27396.1"/>
    </source>
</evidence>
<dbReference type="InterPro" id="IPR051257">
    <property type="entry name" value="Diverse_CBS-Domain"/>
</dbReference>
<organism evidence="4 5">
    <name type="scientific">Metallosphaera sedula</name>
    <dbReference type="NCBI Taxonomy" id="43687"/>
    <lineage>
        <taxon>Archaea</taxon>
        <taxon>Thermoproteota</taxon>
        <taxon>Thermoprotei</taxon>
        <taxon>Sulfolobales</taxon>
        <taxon>Sulfolobaceae</taxon>
        <taxon>Metallosphaera</taxon>
    </lineage>
</organism>
<evidence type="ECO:0000313" key="5">
    <source>
        <dbReference type="Proteomes" id="UP000029084"/>
    </source>
</evidence>
<dbReference type="PROSITE" id="PS51371">
    <property type="entry name" value="CBS"/>
    <property type="match status" value="2"/>
</dbReference>
<evidence type="ECO:0000256" key="2">
    <source>
        <dbReference type="PROSITE-ProRule" id="PRU00703"/>
    </source>
</evidence>
<reference evidence="4 5" key="1">
    <citation type="journal article" date="2014" name="J. Bacteriol.">
        <title>Role of an Archaeal PitA Transporter in the Copper and Arsenic Resistance of Metallosphaera sedula, an Extreme Thermoacidophile.</title>
        <authorList>
            <person name="McCarthy S."/>
            <person name="Ai C."/>
            <person name="Wheaton G."/>
            <person name="Tevatia R."/>
            <person name="Eckrich V."/>
            <person name="Kelly R."/>
            <person name="Blum P."/>
        </authorList>
    </citation>
    <scope>NUCLEOTIDE SEQUENCE [LARGE SCALE GENOMIC DNA]</scope>
    <source>
        <strain evidence="4 5">CuR1</strain>
    </source>
</reference>
<dbReference type="InterPro" id="IPR046342">
    <property type="entry name" value="CBS_dom_sf"/>
</dbReference>
<dbReference type="SMART" id="SM00116">
    <property type="entry name" value="CBS"/>
    <property type="match status" value="2"/>
</dbReference>
<proteinExistence type="predicted"/>
<dbReference type="PANTHER" id="PTHR43080:SF2">
    <property type="entry name" value="CBS DOMAIN-CONTAINING PROTEIN"/>
    <property type="match status" value="1"/>
</dbReference>
<feature type="domain" description="CBS" evidence="3">
    <location>
        <begin position="72"/>
        <end position="130"/>
    </location>
</feature>
<evidence type="ECO:0000256" key="1">
    <source>
        <dbReference type="ARBA" id="ARBA00023122"/>
    </source>
</evidence>
<keyword evidence="1 2" id="KW-0129">CBS domain</keyword>
<dbReference type="Gene3D" id="3.10.580.10">
    <property type="entry name" value="CBS-domain"/>
    <property type="match status" value="1"/>
</dbReference>